<dbReference type="Proteomes" id="UP000256514">
    <property type="component" value="Unassembled WGS sequence"/>
</dbReference>
<dbReference type="AlphaFoldDB" id="A0A3D8IQ01"/>
<dbReference type="RefSeq" id="WP_115571072.1">
    <property type="nucleotide sequence ID" value="NZ_NXLT01000003.1"/>
</dbReference>
<dbReference type="SUPFAM" id="SSF103039">
    <property type="entry name" value="CheC-like"/>
    <property type="match status" value="1"/>
</dbReference>
<dbReference type="EMBL" id="NXLT01000003">
    <property type="protein sequence ID" value="RDU67357.1"/>
    <property type="molecule type" value="Genomic_DNA"/>
</dbReference>
<reference evidence="3 4" key="1">
    <citation type="submission" date="2018-04" db="EMBL/GenBank/DDBJ databases">
        <title>Novel Campyloabacter and Helicobacter Species and Strains.</title>
        <authorList>
            <person name="Mannion A.J."/>
            <person name="Shen Z."/>
            <person name="Fox J.G."/>
        </authorList>
    </citation>
    <scope>NUCLEOTIDE SEQUENCE [LARGE SCALE GENOMIC DNA]</scope>
    <source>
        <strain evidence="3 4">MIT 12-6600</strain>
    </source>
</reference>
<dbReference type="GO" id="GO:0006935">
    <property type="term" value="P:chemotaxis"/>
    <property type="evidence" value="ECO:0007669"/>
    <property type="project" value="UniProtKB-KW"/>
</dbReference>
<evidence type="ECO:0000259" key="2">
    <source>
        <dbReference type="Pfam" id="PF13690"/>
    </source>
</evidence>
<feature type="domain" description="Chemotaxis phosphatase CheX-like" evidence="2">
    <location>
        <begin position="44"/>
        <end position="112"/>
    </location>
</feature>
<dbReference type="InterPro" id="IPR028051">
    <property type="entry name" value="CheX-like_dom"/>
</dbReference>
<gene>
    <name evidence="3" type="ORF">CQA54_05140</name>
</gene>
<evidence type="ECO:0000313" key="3">
    <source>
        <dbReference type="EMBL" id="RDU67357.1"/>
    </source>
</evidence>
<keyword evidence="4" id="KW-1185">Reference proteome</keyword>
<accession>A0A3D8IQ01</accession>
<protein>
    <submittedName>
        <fullName evidence="3">Chemotaxis protein CheX</fullName>
    </submittedName>
</protein>
<comment type="caution">
    <text evidence="3">The sequence shown here is derived from an EMBL/GenBank/DDBJ whole genome shotgun (WGS) entry which is preliminary data.</text>
</comment>
<organism evidence="3 4">
    <name type="scientific">Helicobacter equorum</name>
    <dbReference type="NCBI Taxonomy" id="361872"/>
    <lineage>
        <taxon>Bacteria</taxon>
        <taxon>Pseudomonadati</taxon>
        <taxon>Campylobacterota</taxon>
        <taxon>Epsilonproteobacteria</taxon>
        <taxon>Campylobacterales</taxon>
        <taxon>Helicobacteraceae</taxon>
        <taxon>Helicobacter</taxon>
    </lineage>
</organism>
<dbReference type="InterPro" id="IPR028976">
    <property type="entry name" value="CheC-like_sf"/>
</dbReference>
<dbReference type="Gene3D" id="3.40.1550.10">
    <property type="entry name" value="CheC-like"/>
    <property type="match status" value="1"/>
</dbReference>
<keyword evidence="1" id="KW-0145">Chemotaxis</keyword>
<evidence type="ECO:0000313" key="4">
    <source>
        <dbReference type="Proteomes" id="UP000256514"/>
    </source>
</evidence>
<name>A0A3D8IQ01_9HELI</name>
<evidence type="ECO:0000256" key="1">
    <source>
        <dbReference type="ARBA" id="ARBA00022500"/>
    </source>
</evidence>
<dbReference type="OrthoDB" id="5326632at2"/>
<sequence>MDVIRQSFIEVVQQSINKLPKDSLLPIKKGYLTKISMLKGSTPDKDVFLLFDKAFLKIVAKAMLQDNDPNKETLEDMAKELANLIVGHAKMLAKGNASFSISVPSYLGHKLIKDYDSGLHFKLGRGHCGIYVRNIAKN</sequence>
<dbReference type="Pfam" id="PF13690">
    <property type="entry name" value="CheX"/>
    <property type="match status" value="1"/>
</dbReference>
<proteinExistence type="predicted"/>